<sequence>MFNLIYTIHFVKETKKYTVFLDSTCYDSNKLLLSEAAKKVDALIAEVLPGKPELVIDSNLEALDFKKMLDDKYNCMYYGLCSGMGKREKTLYIQESEYQKEEDENAVPTNNEIIG</sequence>
<name>A0A6J5NSD7_9CAUD</name>
<evidence type="ECO:0000313" key="1">
    <source>
        <dbReference type="EMBL" id="CAB4160045.1"/>
    </source>
</evidence>
<gene>
    <name evidence="1" type="ORF">UFOVP724_55</name>
</gene>
<dbReference type="EMBL" id="LR796696">
    <property type="protein sequence ID" value="CAB4160045.1"/>
    <property type="molecule type" value="Genomic_DNA"/>
</dbReference>
<accession>A0A6J5NSD7</accession>
<reference evidence="1" key="1">
    <citation type="submission" date="2020-04" db="EMBL/GenBank/DDBJ databases">
        <authorList>
            <person name="Chiriac C."/>
            <person name="Salcher M."/>
            <person name="Ghai R."/>
            <person name="Kavagutti S V."/>
        </authorList>
    </citation>
    <scope>NUCLEOTIDE SEQUENCE</scope>
</reference>
<organism evidence="1">
    <name type="scientific">uncultured Caudovirales phage</name>
    <dbReference type="NCBI Taxonomy" id="2100421"/>
    <lineage>
        <taxon>Viruses</taxon>
        <taxon>Duplodnaviria</taxon>
        <taxon>Heunggongvirae</taxon>
        <taxon>Uroviricota</taxon>
        <taxon>Caudoviricetes</taxon>
        <taxon>Peduoviridae</taxon>
        <taxon>Maltschvirus</taxon>
        <taxon>Maltschvirus maltsch</taxon>
    </lineage>
</organism>
<proteinExistence type="predicted"/>
<protein>
    <submittedName>
        <fullName evidence="1">Uncharacterized protein</fullName>
    </submittedName>
</protein>